<reference evidence="2" key="2">
    <citation type="submission" date="2018-03" db="EMBL/GenBank/DDBJ databases">
        <title>The Triticum urartu genome reveals the dynamic nature of wheat genome evolution.</title>
        <authorList>
            <person name="Ling H."/>
            <person name="Ma B."/>
            <person name="Shi X."/>
            <person name="Liu H."/>
            <person name="Dong L."/>
            <person name="Sun H."/>
            <person name="Cao Y."/>
            <person name="Gao Q."/>
            <person name="Zheng S."/>
            <person name="Li Y."/>
            <person name="Yu Y."/>
            <person name="Du H."/>
            <person name="Qi M."/>
            <person name="Li Y."/>
            <person name="Yu H."/>
            <person name="Cui Y."/>
            <person name="Wang N."/>
            <person name="Chen C."/>
            <person name="Wu H."/>
            <person name="Zhao Y."/>
            <person name="Zhang J."/>
            <person name="Li Y."/>
            <person name="Zhou W."/>
            <person name="Zhang B."/>
            <person name="Hu W."/>
            <person name="Eijk M."/>
            <person name="Tang J."/>
            <person name="Witsenboer H."/>
            <person name="Zhao S."/>
            <person name="Li Z."/>
            <person name="Zhang A."/>
            <person name="Wang D."/>
            <person name="Liang C."/>
        </authorList>
    </citation>
    <scope>NUCLEOTIDE SEQUENCE [LARGE SCALE GENOMIC DNA]</scope>
    <source>
        <strain evidence="2">cv. G1812</strain>
    </source>
</reference>
<dbReference type="SUPFAM" id="SSF53223">
    <property type="entry name" value="Aminoacid dehydrogenase-like, N-terminal domain"/>
    <property type="match status" value="1"/>
</dbReference>
<dbReference type="GO" id="GO:0004488">
    <property type="term" value="F:methylenetetrahydrofolate dehydrogenase (NADP+) activity"/>
    <property type="evidence" value="ECO:0007669"/>
    <property type="project" value="InterPro"/>
</dbReference>
<evidence type="ECO:0000313" key="2">
    <source>
        <dbReference type="EnsemblPlants" id="TuG1812G0300000078.01.T01"/>
    </source>
</evidence>
<feature type="domain" description="Tetrahydrofolate dehydrogenase/cyclohydrolase catalytic" evidence="1">
    <location>
        <begin position="30"/>
        <end position="88"/>
    </location>
</feature>
<protein>
    <recommendedName>
        <fullName evidence="1">Tetrahydrofolate dehydrogenase/cyclohydrolase catalytic domain-containing protein</fullName>
    </recommendedName>
</protein>
<dbReference type="Pfam" id="PF00763">
    <property type="entry name" value="THF_DHG_CYH"/>
    <property type="match status" value="1"/>
</dbReference>
<dbReference type="InterPro" id="IPR020630">
    <property type="entry name" value="THF_DH/CycHdrlase_cat_dom"/>
</dbReference>
<name>A0A8R7TPV4_TRIUA</name>
<dbReference type="Gramene" id="TuG1812G0300000078.01.T01">
    <property type="protein sequence ID" value="TuG1812G0300000078.01.T01"/>
    <property type="gene ID" value="TuG1812G0300000078.01"/>
</dbReference>
<dbReference type="Gene3D" id="3.40.50.10860">
    <property type="entry name" value="Leucine Dehydrogenase, chain A, domain 1"/>
    <property type="match status" value="1"/>
</dbReference>
<keyword evidence="3" id="KW-1185">Reference proteome</keyword>
<evidence type="ECO:0000313" key="3">
    <source>
        <dbReference type="Proteomes" id="UP000015106"/>
    </source>
</evidence>
<dbReference type="Proteomes" id="UP000015106">
    <property type="component" value="Chromosome 3"/>
</dbReference>
<reference evidence="2" key="3">
    <citation type="submission" date="2022-06" db="UniProtKB">
        <authorList>
            <consortium name="EnsemblPlants"/>
        </authorList>
    </citation>
    <scope>IDENTIFICATION</scope>
</reference>
<accession>A0A8R7TPV4</accession>
<proteinExistence type="predicted"/>
<reference evidence="3" key="1">
    <citation type="journal article" date="2013" name="Nature">
        <title>Draft genome of the wheat A-genome progenitor Triticum urartu.</title>
        <authorList>
            <person name="Ling H.Q."/>
            <person name="Zhao S."/>
            <person name="Liu D."/>
            <person name="Wang J."/>
            <person name="Sun H."/>
            <person name="Zhang C."/>
            <person name="Fan H."/>
            <person name="Li D."/>
            <person name="Dong L."/>
            <person name="Tao Y."/>
            <person name="Gao C."/>
            <person name="Wu H."/>
            <person name="Li Y."/>
            <person name="Cui Y."/>
            <person name="Guo X."/>
            <person name="Zheng S."/>
            <person name="Wang B."/>
            <person name="Yu K."/>
            <person name="Liang Q."/>
            <person name="Yang W."/>
            <person name="Lou X."/>
            <person name="Chen J."/>
            <person name="Feng M."/>
            <person name="Jian J."/>
            <person name="Zhang X."/>
            <person name="Luo G."/>
            <person name="Jiang Y."/>
            <person name="Liu J."/>
            <person name="Wang Z."/>
            <person name="Sha Y."/>
            <person name="Zhang B."/>
            <person name="Wu H."/>
            <person name="Tang D."/>
            <person name="Shen Q."/>
            <person name="Xue P."/>
            <person name="Zou S."/>
            <person name="Wang X."/>
            <person name="Liu X."/>
            <person name="Wang F."/>
            <person name="Yang Y."/>
            <person name="An X."/>
            <person name="Dong Z."/>
            <person name="Zhang K."/>
            <person name="Zhang X."/>
            <person name="Luo M.C."/>
            <person name="Dvorak J."/>
            <person name="Tong Y."/>
            <person name="Wang J."/>
            <person name="Yang H."/>
            <person name="Li Z."/>
            <person name="Wang D."/>
            <person name="Zhang A."/>
            <person name="Wang J."/>
        </authorList>
    </citation>
    <scope>NUCLEOTIDE SEQUENCE</scope>
    <source>
        <strain evidence="3">cv. G1812</strain>
    </source>
</reference>
<dbReference type="EnsemblPlants" id="TuG1812G0300000078.01.T01">
    <property type="protein sequence ID" value="TuG1812G0300000078.01.T01"/>
    <property type="gene ID" value="TuG1812G0300000078.01"/>
</dbReference>
<organism evidence="2 3">
    <name type="scientific">Triticum urartu</name>
    <name type="common">Red wild einkorn</name>
    <name type="synonym">Crithodium urartu</name>
    <dbReference type="NCBI Taxonomy" id="4572"/>
    <lineage>
        <taxon>Eukaryota</taxon>
        <taxon>Viridiplantae</taxon>
        <taxon>Streptophyta</taxon>
        <taxon>Embryophyta</taxon>
        <taxon>Tracheophyta</taxon>
        <taxon>Spermatophyta</taxon>
        <taxon>Magnoliopsida</taxon>
        <taxon>Liliopsida</taxon>
        <taxon>Poales</taxon>
        <taxon>Poaceae</taxon>
        <taxon>BOP clade</taxon>
        <taxon>Pooideae</taxon>
        <taxon>Triticodae</taxon>
        <taxon>Triticeae</taxon>
        <taxon>Triticinae</taxon>
        <taxon>Triticum</taxon>
    </lineage>
</organism>
<dbReference type="AlphaFoldDB" id="A0A8R7TPV4"/>
<sequence>MELSNKSRFRRLEVRMNNAHFKHMVIRTIKDIKLPIAEQFRRMKKAVAHVPGLAIVLVGDRRDSQSHVGFKLKGCEEDGIKSLLSELP</sequence>
<dbReference type="InterPro" id="IPR046346">
    <property type="entry name" value="Aminoacid_DH-like_N_sf"/>
</dbReference>
<evidence type="ECO:0000259" key="1">
    <source>
        <dbReference type="Pfam" id="PF00763"/>
    </source>
</evidence>